<organism evidence="1 2">
    <name type="scientific">Hymenobacter humi</name>
    <dbReference type="NCBI Taxonomy" id="1411620"/>
    <lineage>
        <taxon>Bacteria</taxon>
        <taxon>Pseudomonadati</taxon>
        <taxon>Bacteroidota</taxon>
        <taxon>Cytophagia</taxon>
        <taxon>Cytophagales</taxon>
        <taxon>Hymenobacteraceae</taxon>
        <taxon>Hymenobacter</taxon>
    </lineage>
</organism>
<name>A0ABW2U4Q5_9BACT</name>
<protein>
    <submittedName>
        <fullName evidence="1">Uncharacterized protein</fullName>
    </submittedName>
</protein>
<dbReference type="RefSeq" id="WP_380202705.1">
    <property type="nucleotide sequence ID" value="NZ_JBHTEK010000001.1"/>
</dbReference>
<dbReference type="EMBL" id="JBHTEK010000001">
    <property type="protein sequence ID" value="MFC7667849.1"/>
    <property type="molecule type" value="Genomic_DNA"/>
</dbReference>
<sequence length="161" mass="17851">MKTSFFFRLAQFRPQATAAFHSLAHARALRPLALGLLAVAGTAFTSPASPETTEPVYVTQPDAESLRVRINNATKKPAYLRVLQLDNNRWLLNETHREPAYGTLLKFNNLPSGRYAVILRVGPDRYRYNVQVETKAPGATTIAVRETTSRRVENGLATAAL</sequence>
<keyword evidence="2" id="KW-1185">Reference proteome</keyword>
<dbReference type="Proteomes" id="UP001596513">
    <property type="component" value="Unassembled WGS sequence"/>
</dbReference>
<comment type="caution">
    <text evidence="1">The sequence shown here is derived from an EMBL/GenBank/DDBJ whole genome shotgun (WGS) entry which is preliminary data.</text>
</comment>
<proteinExistence type="predicted"/>
<reference evidence="2" key="1">
    <citation type="journal article" date="2019" name="Int. J. Syst. Evol. Microbiol.">
        <title>The Global Catalogue of Microorganisms (GCM) 10K type strain sequencing project: providing services to taxonomists for standard genome sequencing and annotation.</title>
        <authorList>
            <consortium name="The Broad Institute Genomics Platform"/>
            <consortium name="The Broad Institute Genome Sequencing Center for Infectious Disease"/>
            <person name="Wu L."/>
            <person name="Ma J."/>
        </authorList>
    </citation>
    <scope>NUCLEOTIDE SEQUENCE [LARGE SCALE GENOMIC DNA]</scope>
    <source>
        <strain evidence="2">JCM 19635</strain>
    </source>
</reference>
<gene>
    <name evidence="1" type="ORF">ACFQT0_10955</name>
</gene>
<accession>A0ABW2U4Q5</accession>
<evidence type="ECO:0000313" key="1">
    <source>
        <dbReference type="EMBL" id="MFC7667849.1"/>
    </source>
</evidence>
<evidence type="ECO:0000313" key="2">
    <source>
        <dbReference type="Proteomes" id="UP001596513"/>
    </source>
</evidence>